<dbReference type="STRING" id="1314790.A0A1Y1YJ87"/>
<feature type="region of interest" description="Disordered" evidence="2">
    <location>
        <begin position="802"/>
        <end position="880"/>
    </location>
</feature>
<dbReference type="SUPFAM" id="SSF47923">
    <property type="entry name" value="Ypt/Rab-GAP domain of gyp1p"/>
    <property type="match status" value="2"/>
</dbReference>
<sequence>MKSYDIIRAKWKATFDPPSISLETFKDRGMFGTSCTEGLRSVCWKIYLDCLPSLDTSSWVLALQQQRQYYEDLKKRFVFDPNAEETAQEAQNLAVNNPLSLDQESPWIQYFKDGELRKIIRQDVERTFPDYEYFHSTTAQTRLTDMLFIYCKLHEDVSYRQGMHELLAPILQIVDDECLEVSSLPEEDNELPSELIKEVLNPEYVEHDTFSLFTNLMKSAKQWYEFNDELSNQRTLRALKTMGKSLDESNLLGSQTLPMTPNQTPIMVKCTRIHHELLKVYDPQLYAYLESLQIEPQLYGIRWLRLLFGREFPLEELPRLWDGIFADGADLGLVDYICVAMLLYIREDLLAADYAMCLHRIMKFPSVADLTIFIKQALHLRDHPNFDGGSKIIFQNARNAGRQAPTLFNYPNEEPAKPGNQRARRTQSDTTGNITAAKPHTGRVHPPRKRDEAIAQINKAMHDIKKTVNPLQSYLKRTLSYNQKVQHDSSSNEPDFQSIYEHAIPQSVPASEDPIPGKSKSQVGASVEALDSPVTFEIGSLVDKCIDLLEKGIFGKSLSSAAESSAESTPAKSSEIVKNEMDIVTALVGLKHVRDVLTRVTADLNPDILSQPWPQEGDDHWELVEHHSDSDAPPAHQDISTLGVIVEASPEFSASEVDKDQPESPVDTKSANPTTPKESAFVDLSSNDWKSSNMASPEPEALQDPWKSEPESYLQTSPVVECAPDGLSDKSTEVENYVTGDSPTEPPSHTAPPKRVTQKADVLSSLESILAEDERSPSTPSRFSTNPNYNWIFHGNKDSSSNFDSCASMSFSRSESAENLKEYTSGRMSQSLDLEKERKPKNLPTRTKKLVGKSVSNDSDDPLKSRDVNRRNLRILDDYA</sequence>
<name>A0A1Y1YJ87_9FUNG</name>
<comment type="caution">
    <text evidence="4">The sequence shown here is derived from an EMBL/GenBank/DDBJ whole genome shotgun (WGS) entry which is preliminary data.</text>
</comment>
<dbReference type="SMART" id="SM00164">
    <property type="entry name" value="TBC"/>
    <property type="match status" value="1"/>
</dbReference>
<keyword evidence="5" id="KW-1185">Reference proteome</keyword>
<evidence type="ECO:0000313" key="5">
    <source>
        <dbReference type="Proteomes" id="UP000193498"/>
    </source>
</evidence>
<dbReference type="PANTHER" id="PTHR22957">
    <property type="entry name" value="TBC1 DOMAIN FAMILY MEMBER GTPASE-ACTIVATING PROTEIN"/>
    <property type="match status" value="1"/>
</dbReference>
<feature type="compositionally biased region" description="Basic and acidic residues" evidence="2">
    <location>
        <begin position="861"/>
        <end position="880"/>
    </location>
</feature>
<dbReference type="GO" id="GO:0005737">
    <property type="term" value="C:cytoplasm"/>
    <property type="evidence" value="ECO:0007669"/>
    <property type="project" value="UniProtKB-ARBA"/>
</dbReference>
<dbReference type="InterPro" id="IPR000195">
    <property type="entry name" value="Rab-GAP-TBC_dom"/>
</dbReference>
<feature type="region of interest" description="Disordered" evidence="2">
    <location>
        <begin position="405"/>
        <end position="449"/>
    </location>
</feature>
<dbReference type="OrthoDB" id="27140at2759"/>
<dbReference type="InterPro" id="IPR035969">
    <property type="entry name" value="Rab-GAP_TBC_sf"/>
</dbReference>
<feature type="compositionally biased region" description="Polar residues" evidence="2">
    <location>
        <begin position="802"/>
        <end position="814"/>
    </location>
</feature>
<dbReference type="PROSITE" id="PS50086">
    <property type="entry name" value="TBC_RABGAP"/>
    <property type="match status" value="1"/>
</dbReference>
<dbReference type="Gene3D" id="1.10.472.80">
    <property type="entry name" value="Ypt/Rab-GAP domain of gyp1p, domain 3"/>
    <property type="match status" value="1"/>
</dbReference>
<proteinExistence type="predicted"/>
<reference evidence="4 5" key="1">
    <citation type="submission" date="2016-07" db="EMBL/GenBank/DDBJ databases">
        <title>Pervasive Adenine N6-methylation of Active Genes in Fungi.</title>
        <authorList>
            <consortium name="DOE Joint Genome Institute"/>
            <person name="Mondo S.J."/>
            <person name="Dannebaum R.O."/>
            <person name="Kuo R.C."/>
            <person name="Labutti K."/>
            <person name="Haridas S."/>
            <person name="Kuo A."/>
            <person name="Salamov A."/>
            <person name="Ahrendt S.R."/>
            <person name="Lipzen A."/>
            <person name="Sullivan W."/>
            <person name="Andreopoulos W.B."/>
            <person name="Clum A."/>
            <person name="Lindquist E."/>
            <person name="Daum C."/>
            <person name="Ramamoorthy G.K."/>
            <person name="Gryganskyi A."/>
            <person name="Culley D."/>
            <person name="Magnuson J.K."/>
            <person name="James T.Y."/>
            <person name="O'Malley M.A."/>
            <person name="Stajich J.E."/>
            <person name="Spatafora J.W."/>
            <person name="Visel A."/>
            <person name="Grigoriev I.V."/>
        </authorList>
    </citation>
    <scope>NUCLEOTIDE SEQUENCE [LARGE SCALE GENOMIC DNA]</scope>
    <source>
        <strain evidence="4 5">CBS 931.73</strain>
    </source>
</reference>
<feature type="compositionally biased region" description="Polar residues" evidence="2">
    <location>
        <begin position="667"/>
        <end position="677"/>
    </location>
</feature>
<dbReference type="Gene3D" id="1.10.8.270">
    <property type="entry name" value="putative rabgap domain of human tbc1 domain family member 14 like domains"/>
    <property type="match status" value="1"/>
</dbReference>
<dbReference type="AlphaFoldDB" id="A0A1Y1YJ87"/>
<gene>
    <name evidence="4" type="ORF">K493DRAFT_258403</name>
</gene>
<dbReference type="FunFam" id="1.10.8.270:FF:000011">
    <property type="entry name" value="TBC1 domain family member 5"/>
    <property type="match status" value="1"/>
</dbReference>
<evidence type="ECO:0000256" key="1">
    <source>
        <dbReference type="ARBA" id="ARBA00022468"/>
    </source>
</evidence>
<evidence type="ECO:0000259" key="3">
    <source>
        <dbReference type="PROSITE" id="PS50086"/>
    </source>
</evidence>
<dbReference type="Proteomes" id="UP000193498">
    <property type="component" value="Unassembled WGS sequence"/>
</dbReference>
<accession>A0A1Y1YJ87</accession>
<feature type="region of interest" description="Disordered" evidence="2">
    <location>
        <begin position="652"/>
        <end position="787"/>
    </location>
</feature>
<feature type="compositionally biased region" description="Polar residues" evidence="2">
    <location>
        <begin position="777"/>
        <end position="787"/>
    </location>
</feature>
<dbReference type="Pfam" id="PF00566">
    <property type="entry name" value="RabGAP-TBC"/>
    <property type="match status" value="2"/>
</dbReference>
<dbReference type="PANTHER" id="PTHR22957:SF337">
    <property type="entry name" value="TBC1 DOMAIN FAMILY MEMBER 5"/>
    <property type="match status" value="1"/>
</dbReference>
<organism evidence="4 5">
    <name type="scientific">Basidiobolus meristosporus CBS 931.73</name>
    <dbReference type="NCBI Taxonomy" id="1314790"/>
    <lineage>
        <taxon>Eukaryota</taxon>
        <taxon>Fungi</taxon>
        <taxon>Fungi incertae sedis</taxon>
        <taxon>Zoopagomycota</taxon>
        <taxon>Entomophthoromycotina</taxon>
        <taxon>Basidiobolomycetes</taxon>
        <taxon>Basidiobolales</taxon>
        <taxon>Basidiobolaceae</taxon>
        <taxon>Basidiobolus</taxon>
    </lineage>
</organism>
<feature type="domain" description="Rab-GAP TBC" evidence="3">
    <location>
        <begin position="34"/>
        <end position="328"/>
    </location>
</feature>
<protein>
    <submittedName>
        <fullName evidence="4">RabGAP/TBC</fullName>
    </submittedName>
</protein>
<evidence type="ECO:0000313" key="4">
    <source>
        <dbReference type="EMBL" id="ORX98101.1"/>
    </source>
</evidence>
<dbReference type="FunFam" id="1.10.472.80:FF:000038">
    <property type="entry name" value="TBC1 domain family member 5"/>
    <property type="match status" value="1"/>
</dbReference>
<evidence type="ECO:0000256" key="2">
    <source>
        <dbReference type="SAM" id="MobiDB-lite"/>
    </source>
</evidence>
<dbReference type="InParanoid" id="A0A1Y1YJ87"/>
<feature type="compositionally biased region" description="Polar residues" evidence="2">
    <location>
        <begin position="684"/>
        <end position="695"/>
    </location>
</feature>
<dbReference type="GO" id="GO:0005096">
    <property type="term" value="F:GTPase activator activity"/>
    <property type="evidence" value="ECO:0007669"/>
    <property type="project" value="UniProtKB-KW"/>
</dbReference>
<dbReference type="EMBL" id="MCFE01000120">
    <property type="protein sequence ID" value="ORX98101.1"/>
    <property type="molecule type" value="Genomic_DNA"/>
</dbReference>
<keyword evidence="1" id="KW-0343">GTPase activation</keyword>